<dbReference type="SUPFAM" id="SSF53955">
    <property type="entry name" value="Lysozyme-like"/>
    <property type="match status" value="1"/>
</dbReference>
<dbReference type="CDD" id="cd16894">
    <property type="entry name" value="MltD-like"/>
    <property type="match status" value="1"/>
</dbReference>
<dbReference type="PANTHER" id="PTHR33734">
    <property type="entry name" value="LYSM DOMAIN-CONTAINING GPI-ANCHORED PROTEIN 2"/>
    <property type="match status" value="1"/>
</dbReference>
<evidence type="ECO:0000313" key="4">
    <source>
        <dbReference type="Proteomes" id="UP001165489"/>
    </source>
</evidence>
<dbReference type="PROSITE" id="PS51782">
    <property type="entry name" value="LYSM"/>
    <property type="match status" value="2"/>
</dbReference>
<evidence type="ECO:0000259" key="2">
    <source>
        <dbReference type="PROSITE" id="PS51782"/>
    </source>
</evidence>
<dbReference type="InterPro" id="IPR023346">
    <property type="entry name" value="Lysozyme-like_dom_sf"/>
</dbReference>
<dbReference type="Gene3D" id="1.10.530.10">
    <property type="match status" value="1"/>
</dbReference>
<keyword evidence="4" id="KW-1185">Reference proteome</keyword>
<evidence type="ECO:0000313" key="3">
    <source>
        <dbReference type="EMBL" id="MCH7411584.1"/>
    </source>
</evidence>
<feature type="domain" description="LysM" evidence="2">
    <location>
        <begin position="383"/>
        <end position="427"/>
    </location>
</feature>
<feature type="compositionally biased region" description="Polar residues" evidence="1">
    <location>
        <begin position="474"/>
        <end position="487"/>
    </location>
</feature>
<dbReference type="SUPFAM" id="SSF54106">
    <property type="entry name" value="LysM domain"/>
    <property type="match status" value="2"/>
</dbReference>
<feature type="region of interest" description="Disordered" evidence="1">
    <location>
        <begin position="438"/>
        <end position="494"/>
    </location>
</feature>
<dbReference type="Pfam" id="PF01476">
    <property type="entry name" value="LysM"/>
    <property type="match status" value="2"/>
</dbReference>
<dbReference type="Proteomes" id="UP001165489">
    <property type="component" value="Unassembled WGS sequence"/>
</dbReference>
<protein>
    <submittedName>
        <fullName evidence="3">LysM peptidoglycan-binding domain-containing protein</fullName>
    </submittedName>
</protein>
<dbReference type="InterPro" id="IPR018392">
    <property type="entry name" value="LysM"/>
</dbReference>
<name>A0ABS9V588_9BACT</name>
<feature type="compositionally biased region" description="Polar residues" evidence="1">
    <location>
        <begin position="442"/>
        <end position="459"/>
    </location>
</feature>
<dbReference type="EMBL" id="JAKZGP010000089">
    <property type="protein sequence ID" value="MCH7411584.1"/>
    <property type="molecule type" value="Genomic_DNA"/>
</dbReference>
<gene>
    <name evidence="3" type="ORF">MM239_19515</name>
</gene>
<dbReference type="Gene3D" id="3.10.350.10">
    <property type="entry name" value="LysM domain"/>
    <property type="match status" value="2"/>
</dbReference>
<comment type="caution">
    <text evidence="3">The sequence shown here is derived from an EMBL/GenBank/DDBJ whole genome shotgun (WGS) entry which is preliminary data.</text>
</comment>
<reference evidence="3" key="1">
    <citation type="submission" date="2022-03" db="EMBL/GenBank/DDBJ databases">
        <title>De novo assembled genomes of Belliella spp. (Cyclobacteriaceae) strains.</title>
        <authorList>
            <person name="Szabo A."/>
            <person name="Korponai K."/>
            <person name="Felfoldi T."/>
        </authorList>
    </citation>
    <scope>NUCLEOTIDE SEQUENCE</scope>
    <source>
        <strain evidence="3">DSM 111904</strain>
    </source>
</reference>
<accession>A0ABS9V588</accession>
<dbReference type="SMART" id="SM00257">
    <property type="entry name" value="LysM"/>
    <property type="match status" value="2"/>
</dbReference>
<dbReference type="InterPro" id="IPR008258">
    <property type="entry name" value="Transglycosylase_SLT_dom_1"/>
</dbReference>
<dbReference type="RefSeq" id="WP_241350016.1">
    <property type="nucleotide sequence ID" value="NZ_JAKZGP010000089.1"/>
</dbReference>
<organism evidence="3 4">
    <name type="scientific">Belliella filtrata</name>
    <dbReference type="NCBI Taxonomy" id="2923435"/>
    <lineage>
        <taxon>Bacteria</taxon>
        <taxon>Pseudomonadati</taxon>
        <taxon>Bacteroidota</taxon>
        <taxon>Cytophagia</taxon>
        <taxon>Cytophagales</taxon>
        <taxon>Cyclobacteriaceae</taxon>
        <taxon>Belliella</taxon>
    </lineage>
</organism>
<dbReference type="PANTHER" id="PTHR33734:SF22">
    <property type="entry name" value="MEMBRANE-BOUND LYTIC MUREIN TRANSGLYCOSYLASE D"/>
    <property type="match status" value="1"/>
</dbReference>
<sequence length="531" mass="59554">MKKLNHIKFTLFIFSFFSVSITSWGQVPQVPREMRFADLTLKLNEQVRREIQLDVDALHKNPTYFKVKLERVNLYMPIVEKELQASGVPTDLKYLAIQESSLIPDAVSTSNAVGFWQFKKGTAEEVFLRVDNHIDERKNIVSSTQGAARYLAKNNSQFNNWMCGLIAYQMGLGGAKSYFGTQYNGKKVIELDRNTHWYFKKFLAHKVAFENQIGKLVSNTGYLEEIQVQGPTTLKAIATNLGVQEAHLKEYNKWTSNGNIPDDRPYSVVWLRSGSAPARPLTNTTVQNNPPSTYQSASINQNTSAAYPKVTGNTQMATQPDQIKVNNIPAIQASQNTSQEDLADDAGIRKGKLRRVNDLSRNDEIEAGGYYYTKAKNNSAEAETHIVQAGETLWSISQKYGIKLSSLKAKNRIREDNRLIPGMVLNLQEHRKRGEEIPILPRNQQSPKPSPGANQPVQTQNQPSPAPNSSNQSTEATMTSAGQSLSHTVAPGENLFRISQKYGVKVDDIKKWNRLSNDNIRVGQKLTINKP</sequence>
<feature type="domain" description="LysM" evidence="2">
    <location>
        <begin position="485"/>
        <end position="528"/>
    </location>
</feature>
<dbReference type="Pfam" id="PF01464">
    <property type="entry name" value="SLT"/>
    <property type="match status" value="1"/>
</dbReference>
<proteinExistence type="predicted"/>
<evidence type="ECO:0000256" key="1">
    <source>
        <dbReference type="SAM" id="MobiDB-lite"/>
    </source>
</evidence>
<dbReference type="CDD" id="cd00118">
    <property type="entry name" value="LysM"/>
    <property type="match status" value="2"/>
</dbReference>
<feature type="compositionally biased region" description="Low complexity" evidence="1">
    <location>
        <begin position="460"/>
        <end position="473"/>
    </location>
</feature>
<dbReference type="InterPro" id="IPR036779">
    <property type="entry name" value="LysM_dom_sf"/>
</dbReference>